<dbReference type="EMBL" id="CP116346">
    <property type="protein sequence ID" value="WIT13214.1"/>
    <property type="molecule type" value="Genomic_DNA"/>
</dbReference>
<sequence length="595" mass="66529">MKRRRLLQGAMLAPLACRAEGERGHRKILRTALPSAEVGFDPAQVSDQTSVQVNAHIFEAPLAYDYLARPAKLTPLTAAALPEVSEDFKRFVVTLRPGIFFADDPAFGGKPRELVAADYVYSIKRYYDPRINSEHLYVYETAKLLGLSELRAEALRSKKPFDYERPVAGLRVLDRYRFEIRLAAPDPRFVHVLASNNYAAALAREVVQANGGEVMAHPVGTGPFRLKSWRRGSQIVLERNPGFREQLFEAEPAPGDAQAEAIARQLAGKRLPLLDEVQIAIITESQPRWLAFAGGELDLLELPTEMAPHAMPRGRLAPALQKRGVQAFASSGSDVKFSYFNLDDAQIGGLQPARVALRRAIVLAYDNEAELRLVFKGQGVLAQSMLPPAVYGYEPGLSSEASRSDPARAQALLDLYGYERRDAEGYRTHPDGSRLTLRRAGSPDARQRQLNELWKKRMDAVGLRIEFEQAPFGELIKKSLAGQLQIWGYSWSIGAPDGDFFLGMGYGPNAGQSNDARFKLPAFDRLYERQHVMPDGPERLALMREANRLLLAYMPYQVHSHGLRVDLCQPGVQGFMRHPLGRDWWRYVDLVSPAR</sequence>
<evidence type="ECO:0000313" key="7">
    <source>
        <dbReference type="Proteomes" id="UP001177769"/>
    </source>
</evidence>
<organism evidence="6 7">
    <name type="scientific">Paucibacter sediminis</name>
    <dbReference type="NCBI Taxonomy" id="3019553"/>
    <lineage>
        <taxon>Bacteria</taxon>
        <taxon>Pseudomonadati</taxon>
        <taxon>Pseudomonadota</taxon>
        <taxon>Betaproteobacteria</taxon>
        <taxon>Burkholderiales</taxon>
        <taxon>Sphaerotilaceae</taxon>
        <taxon>Roseateles</taxon>
    </lineage>
</organism>
<reference evidence="6" key="1">
    <citation type="submission" date="2023-01" db="EMBL/GenBank/DDBJ databases">
        <title>Whole genome sequence of Paucibacter sp. S2-9 isolated from pond sediment.</title>
        <authorList>
            <person name="Jung J.Y."/>
        </authorList>
    </citation>
    <scope>NUCLEOTIDE SEQUENCE</scope>
    <source>
        <strain evidence="6">S2-9</strain>
    </source>
</reference>
<evidence type="ECO:0000256" key="2">
    <source>
        <dbReference type="ARBA" id="ARBA00005695"/>
    </source>
</evidence>
<keyword evidence="7" id="KW-1185">Reference proteome</keyword>
<dbReference type="Gene3D" id="3.40.190.10">
    <property type="entry name" value="Periplasmic binding protein-like II"/>
    <property type="match status" value="1"/>
</dbReference>
<dbReference type="AlphaFoldDB" id="A0AA95NIM3"/>
<dbReference type="PANTHER" id="PTHR30290:SF10">
    <property type="entry name" value="PERIPLASMIC OLIGOPEPTIDE-BINDING PROTEIN-RELATED"/>
    <property type="match status" value="1"/>
</dbReference>
<evidence type="ECO:0000256" key="3">
    <source>
        <dbReference type="ARBA" id="ARBA00022448"/>
    </source>
</evidence>
<dbReference type="PANTHER" id="PTHR30290">
    <property type="entry name" value="PERIPLASMIC BINDING COMPONENT OF ABC TRANSPORTER"/>
    <property type="match status" value="1"/>
</dbReference>
<proteinExistence type="inferred from homology"/>
<dbReference type="RefSeq" id="WP_285234324.1">
    <property type="nucleotide sequence ID" value="NZ_CP116346.1"/>
</dbReference>
<protein>
    <submittedName>
        <fullName evidence="6">ABC transporter substrate-binding protein</fullName>
    </submittedName>
</protein>
<dbReference type="KEGG" id="pais:PFX98_06280"/>
<keyword evidence="4" id="KW-0732">Signal</keyword>
<comment type="subcellular location">
    <subcellularLocation>
        <location evidence="1">Cell envelope</location>
    </subcellularLocation>
</comment>
<dbReference type="GO" id="GO:0043190">
    <property type="term" value="C:ATP-binding cassette (ABC) transporter complex"/>
    <property type="evidence" value="ECO:0007669"/>
    <property type="project" value="InterPro"/>
</dbReference>
<evidence type="ECO:0000259" key="5">
    <source>
        <dbReference type="Pfam" id="PF00496"/>
    </source>
</evidence>
<dbReference type="SUPFAM" id="SSF53850">
    <property type="entry name" value="Periplasmic binding protein-like II"/>
    <property type="match status" value="1"/>
</dbReference>
<dbReference type="Gene3D" id="3.10.105.10">
    <property type="entry name" value="Dipeptide-binding Protein, Domain 3"/>
    <property type="match status" value="1"/>
</dbReference>
<gene>
    <name evidence="6" type="ORF">PFX98_06280</name>
</gene>
<dbReference type="InterPro" id="IPR039424">
    <property type="entry name" value="SBP_5"/>
</dbReference>
<accession>A0AA95NIM3</accession>
<feature type="domain" description="Solute-binding protein family 5" evidence="5">
    <location>
        <begin position="72"/>
        <end position="510"/>
    </location>
</feature>
<dbReference type="GO" id="GO:1904680">
    <property type="term" value="F:peptide transmembrane transporter activity"/>
    <property type="evidence" value="ECO:0007669"/>
    <property type="project" value="TreeGrafter"/>
</dbReference>
<comment type="similarity">
    <text evidence="2">Belongs to the bacterial solute-binding protein 5 family.</text>
</comment>
<keyword evidence="3" id="KW-0813">Transport</keyword>
<dbReference type="Pfam" id="PF00496">
    <property type="entry name" value="SBP_bac_5"/>
    <property type="match status" value="1"/>
</dbReference>
<dbReference type="InterPro" id="IPR030678">
    <property type="entry name" value="Peptide/Ni-bd"/>
</dbReference>
<dbReference type="Proteomes" id="UP001177769">
    <property type="component" value="Chromosome"/>
</dbReference>
<evidence type="ECO:0000256" key="1">
    <source>
        <dbReference type="ARBA" id="ARBA00004196"/>
    </source>
</evidence>
<dbReference type="PIRSF" id="PIRSF002741">
    <property type="entry name" value="MppA"/>
    <property type="match status" value="1"/>
</dbReference>
<dbReference type="GO" id="GO:0015833">
    <property type="term" value="P:peptide transport"/>
    <property type="evidence" value="ECO:0007669"/>
    <property type="project" value="TreeGrafter"/>
</dbReference>
<dbReference type="Gene3D" id="3.90.76.10">
    <property type="entry name" value="Dipeptide-binding Protein, Domain 1"/>
    <property type="match status" value="1"/>
</dbReference>
<dbReference type="InterPro" id="IPR000914">
    <property type="entry name" value="SBP_5_dom"/>
</dbReference>
<name>A0AA95NIM3_9BURK</name>
<evidence type="ECO:0000256" key="4">
    <source>
        <dbReference type="ARBA" id="ARBA00022729"/>
    </source>
</evidence>
<dbReference type="GO" id="GO:0030288">
    <property type="term" value="C:outer membrane-bounded periplasmic space"/>
    <property type="evidence" value="ECO:0007669"/>
    <property type="project" value="UniProtKB-ARBA"/>
</dbReference>
<evidence type="ECO:0000313" key="6">
    <source>
        <dbReference type="EMBL" id="WIT13214.1"/>
    </source>
</evidence>